<dbReference type="STRING" id="1851148.SMSP2_02081"/>
<accession>A0A1Q2MGC5</accession>
<proteinExistence type="predicted"/>
<dbReference type="Proteomes" id="UP000188181">
    <property type="component" value="Chromosome"/>
</dbReference>
<sequence length="51" mass="5781">METSDTIRILKALADGVDTMTGEILLHAEACTLTGWKGRPAWDYECIAWYY</sequence>
<keyword evidence="2" id="KW-1185">Reference proteome</keyword>
<dbReference type="KEGG" id="pbas:SMSP2_02081"/>
<dbReference type="EMBL" id="CP019646">
    <property type="protein sequence ID" value="AQQ71704.1"/>
    <property type="molecule type" value="Genomic_DNA"/>
</dbReference>
<reference evidence="2" key="1">
    <citation type="submission" date="2017-02" db="EMBL/GenBank/DDBJ databases">
        <title>Comparative genomics and description of representatives of a novel lineage of planctomycetes thriving in anoxic sediments.</title>
        <authorList>
            <person name="Spring S."/>
            <person name="Bunk B."/>
            <person name="Sproer C."/>
        </authorList>
    </citation>
    <scope>NUCLEOTIDE SEQUENCE [LARGE SCALE GENOMIC DNA]</scope>
    <source>
        <strain evidence="2">SM-Chi-D1</strain>
    </source>
</reference>
<evidence type="ECO:0000313" key="2">
    <source>
        <dbReference type="Proteomes" id="UP000188181"/>
    </source>
</evidence>
<dbReference type="AlphaFoldDB" id="A0A1Q2MGC5"/>
<evidence type="ECO:0000313" key="1">
    <source>
        <dbReference type="EMBL" id="AQQ71704.1"/>
    </source>
</evidence>
<organism evidence="1 2">
    <name type="scientific">Limihaloglobus sulfuriphilus</name>
    <dbReference type="NCBI Taxonomy" id="1851148"/>
    <lineage>
        <taxon>Bacteria</taxon>
        <taxon>Pseudomonadati</taxon>
        <taxon>Planctomycetota</taxon>
        <taxon>Phycisphaerae</taxon>
        <taxon>Sedimentisphaerales</taxon>
        <taxon>Sedimentisphaeraceae</taxon>
        <taxon>Limihaloglobus</taxon>
    </lineage>
</organism>
<protein>
    <submittedName>
        <fullName evidence="1">Uncharacterized protein</fullName>
    </submittedName>
</protein>
<gene>
    <name evidence="1" type="ORF">SMSP2_02081</name>
</gene>
<dbReference type="RefSeq" id="WP_186804677.1">
    <property type="nucleotide sequence ID" value="NZ_CP019646.1"/>
</dbReference>
<name>A0A1Q2MGC5_9BACT</name>